<sequence length="103" mass="11553">MNSNSRKKLNFHLVIDTHCSLIAHPKHLKLVIEMSNQVHKRWLVCVNRSIARHAFHSTSPFLGGEGEGGGGKQHRTRYSVSNIEHNIVLPTSNFNSLLSSLTN</sequence>
<evidence type="ECO:0000313" key="1">
    <source>
        <dbReference type="EMBL" id="JAP17967.1"/>
    </source>
</evidence>
<dbReference type="EMBL" id="GEDG01021854">
    <property type="protein sequence ID" value="JAP17967.1"/>
    <property type="molecule type" value="Transcribed_RNA"/>
</dbReference>
<dbReference type="AlphaFoldDB" id="A0A0V0HC90"/>
<name>A0A0V0HC90_SOLCH</name>
<organism evidence="1">
    <name type="scientific">Solanum chacoense</name>
    <name type="common">Chaco potato</name>
    <dbReference type="NCBI Taxonomy" id="4108"/>
    <lineage>
        <taxon>Eukaryota</taxon>
        <taxon>Viridiplantae</taxon>
        <taxon>Streptophyta</taxon>
        <taxon>Embryophyta</taxon>
        <taxon>Tracheophyta</taxon>
        <taxon>Spermatophyta</taxon>
        <taxon>Magnoliopsida</taxon>
        <taxon>eudicotyledons</taxon>
        <taxon>Gunneridae</taxon>
        <taxon>Pentapetalae</taxon>
        <taxon>asterids</taxon>
        <taxon>lamiids</taxon>
        <taxon>Solanales</taxon>
        <taxon>Solanaceae</taxon>
        <taxon>Solanoideae</taxon>
        <taxon>Solaneae</taxon>
        <taxon>Solanum</taxon>
    </lineage>
</organism>
<proteinExistence type="predicted"/>
<accession>A0A0V0HC90</accession>
<reference evidence="1" key="1">
    <citation type="submission" date="2015-12" db="EMBL/GenBank/DDBJ databases">
        <title>Gene expression during late stages of embryo sac development: a critical building block for successful pollen-pistil interactions.</title>
        <authorList>
            <person name="Liu Y."/>
            <person name="Joly V."/>
            <person name="Sabar M."/>
            <person name="Matton D.P."/>
        </authorList>
    </citation>
    <scope>NUCLEOTIDE SEQUENCE</scope>
</reference>
<protein>
    <submittedName>
        <fullName evidence="1">Putative ovule protein</fullName>
    </submittedName>
</protein>